<feature type="transmembrane region" description="Helical" evidence="6">
    <location>
        <begin position="908"/>
        <end position="934"/>
    </location>
</feature>
<evidence type="ECO:0000256" key="6">
    <source>
        <dbReference type="SAM" id="Phobius"/>
    </source>
</evidence>
<dbReference type="PANTHER" id="PTHR32522">
    <property type="match status" value="1"/>
</dbReference>
<reference evidence="9" key="1">
    <citation type="journal article" date="2006" name="PLoS Biol.">
        <title>Macronuclear genome sequence of the ciliate Tetrahymena thermophila, a model eukaryote.</title>
        <authorList>
            <person name="Eisen J.A."/>
            <person name="Coyne R.S."/>
            <person name="Wu M."/>
            <person name="Wu D."/>
            <person name="Thiagarajan M."/>
            <person name="Wortman J.R."/>
            <person name="Badger J.H."/>
            <person name="Ren Q."/>
            <person name="Amedeo P."/>
            <person name="Jones K.M."/>
            <person name="Tallon L.J."/>
            <person name="Delcher A.L."/>
            <person name="Salzberg S.L."/>
            <person name="Silva J.C."/>
            <person name="Haas B.J."/>
            <person name="Majoros W.H."/>
            <person name="Farzad M."/>
            <person name="Carlton J.M."/>
            <person name="Smith R.K. Jr."/>
            <person name="Garg J."/>
            <person name="Pearlman R.E."/>
            <person name="Karrer K.M."/>
            <person name="Sun L."/>
            <person name="Manning G."/>
            <person name="Elde N.C."/>
            <person name="Turkewitz A.P."/>
            <person name="Asai D.J."/>
            <person name="Wilkes D.E."/>
            <person name="Wang Y."/>
            <person name="Cai H."/>
            <person name="Collins K."/>
            <person name="Stewart B.A."/>
            <person name="Lee S.R."/>
            <person name="Wilamowska K."/>
            <person name="Weinberg Z."/>
            <person name="Ruzzo W.L."/>
            <person name="Wloga D."/>
            <person name="Gaertig J."/>
            <person name="Frankel J."/>
            <person name="Tsao C.-C."/>
            <person name="Gorovsky M.A."/>
            <person name="Keeling P.J."/>
            <person name="Waller R.F."/>
            <person name="Patron N.J."/>
            <person name="Cherry J.M."/>
            <person name="Stover N.A."/>
            <person name="Krieger C.J."/>
            <person name="del Toro C."/>
            <person name="Ryder H.F."/>
            <person name="Williamson S.C."/>
            <person name="Barbeau R.A."/>
            <person name="Hamilton E.P."/>
            <person name="Orias E."/>
        </authorList>
    </citation>
    <scope>NUCLEOTIDE SEQUENCE [LARGE SCALE GENOMIC DNA]</scope>
    <source>
        <strain evidence="9">SB210</strain>
    </source>
</reference>
<dbReference type="OrthoDB" id="313105at2759"/>
<feature type="domain" description="ABC3 transporter permease C-terminal" evidence="7">
    <location>
        <begin position="912"/>
        <end position="1030"/>
    </location>
</feature>
<feature type="domain" description="ABC3 transporter permease C-terminal" evidence="7">
    <location>
        <begin position="393"/>
        <end position="510"/>
    </location>
</feature>
<dbReference type="Proteomes" id="UP000009168">
    <property type="component" value="Unassembled WGS sequence"/>
</dbReference>
<dbReference type="GeneID" id="7843504"/>
<keyword evidence="3 6" id="KW-0812">Transmembrane</keyword>
<keyword evidence="5 6" id="KW-0472">Membrane</keyword>
<dbReference type="GO" id="GO:0005886">
    <property type="term" value="C:plasma membrane"/>
    <property type="evidence" value="ECO:0007669"/>
    <property type="project" value="UniProtKB-SubCell"/>
</dbReference>
<evidence type="ECO:0000256" key="3">
    <source>
        <dbReference type="ARBA" id="ARBA00022692"/>
    </source>
</evidence>
<feature type="transmembrane region" description="Helical" evidence="6">
    <location>
        <begin position="570"/>
        <end position="591"/>
    </location>
</feature>
<feature type="transmembrane region" description="Helical" evidence="6">
    <location>
        <begin position="484"/>
        <end position="504"/>
    </location>
</feature>
<name>I7M2I4_TETTS</name>
<evidence type="ECO:0000313" key="9">
    <source>
        <dbReference type="Proteomes" id="UP000009168"/>
    </source>
</evidence>
<feature type="transmembrane region" description="Helical" evidence="6">
    <location>
        <begin position="537"/>
        <end position="558"/>
    </location>
</feature>
<evidence type="ECO:0000313" key="8">
    <source>
        <dbReference type="EMBL" id="EAS00447.2"/>
    </source>
</evidence>
<feature type="transmembrane region" description="Helical" evidence="6">
    <location>
        <begin position="1001"/>
        <end position="1021"/>
    </location>
</feature>
<dbReference type="PANTHER" id="PTHR32522:SF3">
    <property type="entry name" value="ABC3 TRANSPORTER PERMEASE PROTEIN DOMAIN-CONTAINING PROTEIN"/>
    <property type="match status" value="1"/>
</dbReference>
<dbReference type="RefSeq" id="XP_001020692.2">
    <property type="nucleotide sequence ID" value="XM_001020692.2"/>
</dbReference>
<accession>I7M2I4</accession>
<evidence type="ECO:0000259" key="7">
    <source>
        <dbReference type="Pfam" id="PF02687"/>
    </source>
</evidence>
<dbReference type="KEGG" id="tet:TTHERM_00221200"/>
<keyword evidence="2" id="KW-1003">Cell membrane</keyword>
<feature type="transmembrane region" description="Helical" evidence="6">
    <location>
        <begin position="632"/>
        <end position="653"/>
    </location>
</feature>
<evidence type="ECO:0000256" key="5">
    <source>
        <dbReference type="ARBA" id="ARBA00023136"/>
    </source>
</evidence>
<feature type="transmembrane region" description="Helical" evidence="6">
    <location>
        <begin position="955"/>
        <end position="981"/>
    </location>
</feature>
<comment type="subcellular location">
    <subcellularLocation>
        <location evidence="1">Cell membrane</location>
        <topology evidence="1">Multi-pass membrane protein</topology>
    </subcellularLocation>
</comment>
<dbReference type="InParanoid" id="I7M2I4"/>
<dbReference type="STRING" id="312017.I7M2I4"/>
<sequence>MTKESSKEFYKQILVQQSLQSSIRYYLRNAYLEFKRRLCYFCLAFFSVTIVVAAAGVAQSVIDRAPIIFLSAAESNNGQSDFEIRPSSQILNPGPLAQSSFLNFTRVNEILKDYRAEQTSPRFIMNGNLVADSSQILCNIDNSSLQTIYDTAQDCKMQKKGILHFIDQQKEKEIGLGTSWEIKEMKEGEITIHKNLQIQMGLEIGQTVYFKTNDFQQIIYNLVEQMCSPHFESIYCQNLKSEIKGQQKDQRIEQTFMVVPFKVAHIFSSEGGKFGSETLDHFLIADFKYLLTYITKYAAPKRTFMQTQGKKFYDFVLQQKPEYYTTLIKMNLKDRDSIYIDSNYDNIQYTITKFASNVVYDLGVYPIDMYWPVLDELYGTRFAGMFLGIVLNLIIFVLFILSVMLLYNLLLVSVETKTYELGVLRVLGLNKIGVIQLIIIQSLSFVLPAVLFGFFLTIPLLFIVSDQLQSAVGAVISIYPTNNAIIFGLCLGILIPLVSSIIPIKQALQQTLSIAIDQQRSKSQAVKIEIDVEGKSFPWGVISFALISSMFGVSIYYLLPLALLSFDFALLINIFFWILIGLLVGCILLALNVQYLIERFVVHLCLFWAKSAIKTIVIKNLASHRLKNRRTAIIYGLSIAFVIFVWTAMTVQIESADFVTRQSRGAYMTVQNQNSNYLSVPIFEKIIKEKLSDCVISHSWQTVNLNRYLNEKGYYRTFLTHYGKVYEVYPYVVGISPNFLDTTFREEFEETVQSSNSDLDVVRELYTPRGSQSMLLGQTYQKIFYNTIDHQNPLLNIAYNHTGSLAFLTRVSAISKQMPGLTYSGLPSVNRQNIAISLPSFMNIIGDLIDSSNDIPMQKLLFKFHSSCRQQLYETLTQEINMQRIEANVWDYNDTLSSTLQQKKLINIIFTVICVIVMILSFFSLVSSMTANILEQTKEIAVLRAIGITTFRMKTIYFFEAFTLVFSSCIIGTIVGVAIGFTMSIQRALFTDLPIQFVFPYMMLAVMSVASFICAFFSTILPTTRILKSQIAQIIRISY</sequence>
<evidence type="ECO:0000256" key="4">
    <source>
        <dbReference type="ARBA" id="ARBA00022989"/>
    </source>
</evidence>
<organism evidence="8 9">
    <name type="scientific">Tetrahymena thermophila (strain SB210)</name>
    <dbReference type="NCBI Taxonomy" id="312017"/>
    <lineage>
        <taxon>Eukaryota</taxon>
        <taxon>Sar</taxon>
        <taxon>Alveolata</taxon>
        <taxon>Ciliophora</taxon>
        <taxon>Intramacronucleata</taxon>
        <taxon>Oligohymenophorea</taxon>
        <taxon>Hymenostomatida</taxon>
        <taxon>Tetrahymenina</taxon>
        <taxon>Tetrahymenidae</taxon>
        <taxon>Tetrahymena</taxon>
    </lineage>
</organism>
<dbReference type="AlphaFoldDB" id="I7M2I4"/>
<keyword evidence="9" id="KW-1185">Reference proteome</keyword>
<gene>
    <name evidence="8" type="ORF">TTHERM_00221200</name>
</gene>
<feature type="transmembrane region" description="Helical" evidence="6">
    <location>
        <begin position="432"/>
        <end position="464"/>
    </location>
</feature>
<dbReference type="Pfam" id="PF02687">
    <property type="entry name" value="FtsX"/>
    <property type="match status" value="2"/>
</dbReference>
<evidence type="ECO:0000256" key="2">
    <source>
        <dbReference type="ARBA" id="ARBA00022475"/>
    </source>
</evidence>
<dbReference type="eggNOG" id="ENOG502QQQ7">
    <property type="taxonomic scope" value="Eukaryota"/>
</dbReference>
<evidence type="ECO:0000256" key="1">
    <source>
        <dbReference type="ARBA" id="ARBA00004651"/>
    </source>
</evidence>
<dbReference type="EMBL" id="GG662621">
    <property type="protein sequence ID" value="EAS00447.2"/>
    <property type="molecule type" value="Genomic_DNA"/>
</dbReference>
<feature type="transmembrane region" description="Helical" evidence="6">
    <location>
        <begin position="38"/>
        <end position="58"/>
    </location>
</feature>
<feature type="transmembrane region" description="Helical" evidence="6">
    <location>
        <begin position="382"/>
        <end position="411"/>
    </location>
</feature>
<protein>
    <submittedName>
        <fullName evidence="8">Efflux ABC transporter, permease domain protein</fullName>
    </submittedName>
</protein>
<proteinExistence type="predicted"/>
<keyword evidence="4 6" id="KW-1133">Transmembrane helix</keyword>
<dbReference type="InterPro" id="IPR003838">
    <property type="entry name" value="ABC3_permease_C"/>
</dbReference>